<dbReference type="InterPro" id="IPR036873">
    <property type="entry name" value="Rhodanese-like_dom_sf"/>
</dbReference>
<reference evidence="2 3" key="1">
    <citation type="submission" date="2020-02" db="EMBL/GenBank/DDBJ databases">
        <title>Draft genome sequence of two Spirosoma agri KCTC 52727 and Spirosoma terrae KCTC 52035.</title>
        <authorList>
            <person name="Rojas J."/>
            <person name="Ambika Manirajan B."/>
            <person name="Ratering S."/>
            <person name="Suarez C."/>
            <person name="Schnell S."/>
        </authorList>
    </citation>
    <scope>NUCLEOTIDE SEQUENCE [LARGE SCALE GENOMIC DNA]</scope>
    <source>
        <strain evidence="2 3">KCTC 52727</strain>
    </source>
</reference>
<dbReference type="PANTHER" id="PTHR43031:SF1">
    <property type="entry name" value="PYRIDINE NUCLEOTIDE-DISULPHIDE OXIDOREDUCTASE"/>
    <property type="match status" value="1"/>
</dbReference>
<dbReference type="PANTHER" id="PTHR43031">
    <property type="entry name" value="FAD-DEPENDENT OXIDOREDUCTASE"/>
    <property type="match status" value="1"/>
</dbReference>
<evidence type="ECO:0000259" key="1">
    <source>
        <dbReference type="PROSITE" id="PS50206"/>
    </source>
</evidence>
<evidence type="ECO:0000313" key="3">
    <source>
        <dbReference type="Proteomes" id="UP000477386"/>
    </source>
</evidence>
<dbReference type="InterPro" id="IPR050229">
    <property type="entry name" value="GlpE_sulfurtransferase"/>
</dbReference>
<dbReference type="NCBIfam" id="NF045521">
    <property type="entry name" value="rhoda_near_glyco"/>
    <property type="match status" value="1"/>
</dbReference>
<dbReference type="RefSeq" id="WP_164041009.1">
    <property type="nucleotide sequence ID" value="NZ_JAAGNZ010000002.1"/>
</dbReference>
<dbReference type="CDD" id="cd00158">
    <property type="entry name" value="RHOD"/>
    <property type="match status" value="1"/>
</dbReference>
<proteinExistence type="predicted"/>
<keyword evidence="3" id="KW-1185">Reference proteome</keyword>
<accession>A0A6M0INU5</accession>
<dbReference type="Pfam" id="PF00581">
    <property type="entry name" value="Rhodanese"/>
    <property type="match status" value="1"/>
</dbReference>
<evidence type="ECO:0000313" key="2">
    <source>
        <dbReference type="EMBL" id="NEU68603.1"/>
    </source>
</evidence>
<gene>
    <name evidence="2" type="ORF">GK091_17065</name>
</gene>
<dbReference type="EMBL" id="JAAGNZ010000002">
    <property type="protein sequence ID" value="NEU68603.1"/>
    <property type="molecule type" value="Genomic_DNA"/>
</dbReference>
<dbReference type="SUPFAM" id="SSF52821">
    <property type="entry name" value="Rhodanese/Cell cycle control phosphatase"/>
    <property type="match status" value="1"/>
</dbReference>
<dbReference type="SMART" id="SM00450">
    <property type="entry name" value="RHOD"/>
    <property type="match status" value="1"/>
</dbReference>
<comment type="caution">
    <text evidence="2">The sequence shown here is derived from an EMBL/GenBank/DDBJ whole genome shotgun (WGS) entry which is preliminary data.</text>
</comment>
<dbReference type="Proteomes" id="UP000477386">
    <property type="component" value="Unassembled WGS sequence"/>
</dbReference>
<sequence>MKQLWLFFYATLATSLTGSAQTNSRAYKTMLEAMYKKSVPFVSVTELKKMPETVLLDTRSKAEFDVSHLPNAHWVGYDDFELKRVQAIPKTANVVLYCSVGYRSERVGEKLLAAGYQHVHNLYGSLFEWVNEGNPVVDNQGKPTQRVHAYSRLWGVWLQRGEKVYE</sequence>
<protein>
    <submittedName>
        <fullName evidence="2">Rhodanese-like domain-containing protein</fullName>
    </submittedName>
</protein>
<organism evidence="2 3">
    <name type="scientific">Spirosoma agri</name>
    <dbReference type="NCBI Taxonomy" id="1987381"/>
    <lineage>
        <taxon>Bacteria</taxon>
        <taxon>Pseudomonadati</taxon>
        <taxon>Bacteroidota</taxon>
        <taxon>Cytophagia</taxon>
        <taxon>Cytophagales</taxon>
        <taxon>Cytophagaceae</taxon>
        <taxon>Spirosoma</taxon>
    </lineage>
</organism>
<feature type="domain" description="Rhodanese" evidence="1">
    <location>
        <begin position="49"/>
        <end position="138"/>
    </location>
</feature>
<dbReference type="AlphaFoldDB" id="A0A6M0INU5"/>
<dbReference type="Gene3D" id="3.40.250.10">
    <property type="entry name" value="Rhodanese-like domain"/>
    <property type="match status" value="1"/>
</dbReference>
<dbReference type="PROSITE" id="PS50206">
    <property type="entry name" value="RHODANESE_3"/>
    <property type="match status" value="1"/>
</dbReference>
<dbReference type="InterPro" id="IPR001763">
    <property type="entry name" value="Rhodanese-like_dom"/>
</dbReference>
<name>A0A6M0INU5_9BACT</name>